<dbReference type="InterPro" id="IPR008266">
    <property type="entry name" value="Tyr_kinase_AS"/>
</dbReference>
<dbReference type="GO" id="GO:0005524">
    <property type="term" value="F:ATP binding"/>
    <property type="evidence" value="ECO:0007669"/>
    <property type="project" value="UniProtKB-UniRule"/>
</dbReference>
<evidence type="ECO:0000256" key="1">
    <source>
        <dbReference type="ARBA" id="ARBA00004251"/>
    </source>
</evidence>
<keyword evidence="4" id="KW-1003">Cell membrane</keyword>
<evidence type="ECO:0000256" key="24">
    <source>
        <dbReference type="PIRSR" id="PIRSR000615-2"/>
    </source>
</evidence>
<keyword evidence="25" id="KW-0460">Magnesium</keyword>
<keyword evidence="16 29" id="KW-0472">Membrane</keyword>
<feature type="domain" description="Protein kinase" evidence="31">
    <location>
        <begin position="811"/>
        <end position="1141"/>
    </location>
</feature>
<feature type="transmembrane region" description="Helical" evidence="29">
    <location>
        <begin position="745"/>
        <end position="766"/>
    </location>
</feature>
<feature type="binding site" evidence="24">
    <location>
        <begin position="818"/>
        <end position="825"/>
    </location>
    <ligand>
        <name>ATP</name>
        <dbReference type="ChEBI" id="CHEBI:30616"/>
    </ligand>
</feature>
<feature type="domain" description="Ig-like" evidence="32">
    <location>
        <begin position="30"/>
        <end position="119"/>
    </location>
</feature>
<dbReference type="InterPro" id="IPR020635">
    <property type="entry name" value="Tyr_kinase_cat_dom"/>
</dbReference>
<evidence type="ECO:0000256" key="28">
    <source>
        <dbReference type="SAM" id="MobiDB-lite"/>
    </source>
</evidence>
<dbReference type="InterPro" id="IPR001824">
    <property type="entry name" value="Tyr_kinase_rcpt_3_CS"/>
</dbReference>
<evidence type="ECO:0000256" key="26">
    <source>
        <dbReference type="PROSITE-ProRule" id="PRU10141"/>
    </source>
</evidence>
<dbReference type="FunFam" id="1.10.510.10:FF:002412">
    <property type="match status" value="1"/>
</dbReference>
<keyword evidence="5" id="KW-0597">Phosphoprotein</keyword>
<feature type="signal peptide" evidence="30">
    <location>
        <begin position="1"/>
        <end position="22"/>
    </location>
</feature>
<dbReference type="EMBL" id="JAUZQC010000010">
    <property type="protein sequence ID" value="KAK5864650.1"/>
    <property type="molecule type" value="Genomic_DNA"/>
</dbReference>
<dbReference type="PROSITE" id="PS50835">
    <property type="entry name" value="IG_LIKE"/>
    <property type="match status" value="5"/>
</dbReference>
<keyword evidence="19 27" id="KW-0675">Receptor</keyword>
<protein>
    <recommendedName>
        <fullName evidence="2">receptor protein-tyrosine kinase</fullName>
        <ecNumber evidence="2">2.7.10.1</ecNumber>
    </recommendedName>
</protein>
<dbReference type="GO" id="GO:0030335">
    <property type="term" value="P:positive regulation of cell migration"/>
    <property type="evidence" value="ECO:0007669"/>
    <property type="project" value="TreeGrafter"/>
</dbReference>
<evidence type="ECO:0000256" key="23">
    <source>
        <dbReference type="PIRSR" id="PIRSR000615-1"/>
    </source>
</evidence>
<keyword evidence="3" id="KW-0217">Developmental protein</keyword>
<evidence type="ECO:0000256" key="4">
    <source>
        <dbReference type="ARBA" id="ARBA00022475"/>
    </source>
</evidence>
<dbReference type="InterPro" id="IPR055238">
    <property type="entry name" value="VEGFR1-3_N_Ig-like"/>
</dbReference>
<dbReference type="GO" id="GO:0046872">
    <property type="term" value="F:metal ion binding"/>
    <property type="evidence" value="ECO:0007669"/>
    <property type="project" value="UniProtKB-KW"/>
</dbReference>
<dbReference type="GO" id="GO:0048010">
    <property type="term" value="P:vascular endothelial growth factor receptor signaling pathway"/>
    <property type="evidence" value="ECO:0007669"/>
    <property type="project" value="UniProtKB-ARBA"/>
</dbReference>
<evidence type="ECO:0000256" key="27">
    <source>
        <dbReference type="RuleBase" id="RU000311"/>
    </source>
</evidence>
<dbReference type="Pfam" id="PF21339">
    <property type="entry name" value="VEGFR-1-like_Ig-like"/>
    <property type="match status" value="1"/>
</dbReference>
<dbReference type="GO" id="GO:0043408">
    <property type="term" value="P:regulation of MAPK cascade"/>
    <property type="evidence" value="ECO:0007669"/>
    <property type="project" value="TreeGrafter"/>
</dbReference>
<evidence type="ECO:0000259" key="31">
    <source>
        <dbReference type="PROSITE" id="PS50011"/>
    </source>
</evidence>
<dbReference type="PIRSF" id="PIRSF000615">
    <property type="entry name" value="TyrPK_CSF1-R"/>
    <property type="match status" value="1"/>
</dbReference>
<dbReference type="Gene3D" id="1.10.510.10">
    <property type="entry name" value="Transferase(Phosphotransferase) domain 1"/>
    <property type="match status" value="1"/>
</dbReference>
<evidence type="ECO:0000256" key="15">
    <source>
        <dbReference type="ARBA" id="ARBA00022989"/>
    </source>
</evidence>
<dbReference type="Gene3D" id="3.30.200.20">
    <property type="entry name" value="Phosphorylase Kinase, domain 1"/>
    <property type="match status" value="1"/>
</dbReference>
<evidence type="ECO:0000313" key="34">
    <source>
        <dbReference type="Proteomes" id="UP001346869"/>
    </source>
</evidence>
<dbReference type="InterPro" id="IPR001245">
    <property type="entry name" value="Ser-Thr/Tyr_kinase_cat_dom"/>
</dbReference>
<sequence length="1310" mass="147033">MGSSDCFRWAVVILCCSSLTHGHLEREHSPRILPSDNPLVLHTDGLLNLSCRGHGLLQWELDSNRSLSSERVKVERCEIKRPSHSHCSKLTITSLRANDTGRYSCEYSKNGLNHSTSIYVYVQDPEQPFVEPHPNSFLVLERNSNETSLIIPCRTTYPDIEVTLSGIQILPDKVIKEKIWDPRVGFKIPYDPNRELSLLTCHTKVNSRNFRSMYLPKTISNVLKNVKITQDRVRVLVGDTLMLNCTGETGRNGRISFTWDFPKSKENRHHTENKVKYPIDYVASQVLILPNITIEDKGVYRCRAELNPKIITNVTTKVIVFEHPYLNISYKDERHSTMLVKEGKKKLVFDPKVQALPPPDMVSWFKDGVPINTSSTCYKMSGFNLIILNVQQMHTGVFTIRLGNQRKGLYRNLSFTLIVEVKPIISEAELSTDDVQPYMIGRQHQLTCTAYGVPLPNITWFWQPCQQNNMLANCSAYTNKQTLVNIGEGGNNSYNWIKSINTKPELVKEKIKNVSTLVIGTARMSGQYSCVARNDESFSTVTIPFYVDDNHEEIAIEPLAVVEGDNVTLTCRATRYLYTDLQWLDSRNETITTNVSSIQISNYSISISLSLHNVSQISTAGYKCQAYKLYKGIQLRDAALTVDVRKRPWLSQNLTNQDVNSSSTLMLACLAMGVPRPYIMWYKNEVLVEKGPGITLGEDGTLTIERVKKDDEGVYSCVARNVEGDAKTSAVVTVFGDEGKPNVEVIILVCTGAAATFLWLMLILFIRKLRKQPQYKMGPSIIIDPDECPLEEQNDLLQYDSSKWEFPRDRLRLGKTLGHGAFGKVVEASAFGIDKLSTCKTVAVKMLKGGATSNERKALMSELKILIHIGHHLNVVNLLGACTKPGGPLMMIVEFCKYGNLSNYLRGKREDFLVYKRQDGKVVSPGSGCELSEMMKRRLESVASTGSSASSGFIEDKSYCDSEEEEEESEDLYKRVLTLEDLICYSFQVAKGMEFLASRKCIHRDLAARNILLSENNVVKICDFGLARDIYKDPDYVRKGDARLPLKWMAPEAIFDKIYTTQSDVWSFGVLMWEIFSLGASPYPGVQIDEEFCCRLKDGTRMRAPEYSSSEIYQTMLDCWQGEPQERPTFTELVEQLGDLLQASVQQEGKHYIPINTALLGKLGDPSSTAVSEETATRPISLRDSGSTWNIKIRPASVKTFDEVTMDDGTNENHGGGQTDSGMGLSSDNMETLKRLESLAGRPLSIMALAMKAVSKSKESVLSDSEKEKFPTGVTSLDFSLDDSALDVGLECHSPPPDYNYVVRYSTPPV</sequence>
<evidence type="ECO:0000256" key="13">
    <source>
        <dbReference type="ARBA" id="ARBA00022782"/>
    </source>
</evidence>
<keyword evidence="20" id="KW-0325">Glycoprotein</keyword>
<evidence type="ECO:0000256" key="10">
    <source>
        <dbReference type="ARBA" id="ARBA00022737"/>
    </source>
</evidence>
<evidence type="ECO:0000256" key="5">
    <source>
        <dbReference type="ARBA" id="ARBA00022553"/>
    </source>
</evidence>
<feature type="chain" id="PRO_5042869610" description="receptor protein-tyrosine kinase" evidence="30">
    <location>
        <begin position="23"/>
        <end position="1310"/>
    </location>
</feature>
<dbReference type="InterPro" id="IPR000719">
    <property type="entry name" value="Prot_kinase_dom"/>
</dbReference>
<comment type="catalytic activity">
    <reaction evidence="22">
        <text>L-tyrosyl-[protein] + ATP = O-phospho-L-tyrosyl-[protein] + ADP + H(+)</text>
        <dbReference type="Rhea" id="RHEA:10596"/>
        <dbReference type="Rhea" id="RHEA-COMP:10136"/>
        <dbReference type="Rhea" id="RHEA-COMP:20101"/>
        <dbReference type="ChEBI" id="CHEBI:15378"/>
        <dbReference type="ChEBI" id="CHEBI:30616"/>
        <dbReference type="ChEBI" id="CHEBI:46858"/>
        <dbReference type="ChEBI" id="CHEBI:61978"/>
        <dbReference type="ChEBI" id="CHEBI:456216"/>
        <dbReference type="EC" id="2.7.10.1"/>
    </reaction>
</comment>
<accession>A0AAN7XM70</accession>
<evidence type="ECO:0000259" key="32">
    <source>
        <dbReference type="PROSITE" id="PS50835"/>
    </source>
</evidence>
<dbReference type="PROSITE" id="PS50011">
    <property type="entry name" value="PROTEIN_KINASE_DOM"/>
    <property type="match status" value="1"/>
</dbReference>
<dbReference type="SUPFAM" id="SSF48726">
    <property type="entry name" value="Immunoglobulin"/>
    <property type="match status" value="5"/>
</dbReference>
<dbReference type="GO" id="GO:0005021">
    <property type="term" value="F:vascular endothelial growth factor receptor activity"/>
    <property type="evidence" value="ECO:0007669"/>
    <property type="project" value="TreeGrafter"/>
</dbReference>
<keyword evidence="8 27" id="KW-0812">Transmembrane</keyword>
<dbReference type="GO" id="GO:0045766">
    <property type="term" value="P:positive regulation of angiogenesis"/>
    <property type="evidence" value="ECO:0007669"/>
    <property type="project" value="TreeGrafter"/>
</dbReference>
<evidence type="ECO:0000256" key="2">
    <source>
        <dbReference type="ARBA" id="ARBA00011902"/>
    </source>
</evidence>
<dbReference type="Proteomes" id="UP001346869">
    <property type="component" value="Unassembled WGS sequence"/>
</dbReference>
<keyword evidence="11 24" id="KW-0547">Nucleotide-binding</keyword>
<dbReference type="InterPro" id="IPR013151">
    <property type="entry name" value="Immunoglobulin_dom"/>
</dbReference>
<dbReference type="GO" id="GO:0001525">
    <property type="term" value="P:angiogenesis"/>
    <property type="evidence" value="ECO:0007669"/>
    <property type="project" value="UniProtKB-KW"/>
</dbReference>
<feature type="binding site" evidence="25">
    <location>
        <position position="1023"/>
    </location>
    <ligand>
        <name>Mg(2+)</name>
        <dbReference type="ChEBI" id="CHEBI:18420"/>
    </ligand>
</feature>
<evidence type="ECO:0000256" key="25">
    <source>
        <dbReference type="PIRSR" id="PIRSR000615-3"/>
    </source>
</evidence>
<keyword evidence="9 30" id="KW-0732">Signal</keyword>
<feature type="domain" description="Ig-like" evidence="32">
    <location>
        <begin position="648"/>
        <end position="733"/>
    </location>
</feature>
<feature type="binding site" evidence="25">
    <location>
        <position position="1010"/>
    </location>
    <ligand>
        <name>Mg(2+)</name>
        <dbReference type="ChEBI" id="CHEBI:18420"/>
    </ligand>
</feature>
<keyword evidence="12" id="KW-0418">Kinase</keyword>
<dbReference type="Gene3D" id="2.60.40.10">
    <property type="entry name" value="Immunoglobulins"/>
    <property type="match status" value="7"/>
</dbReference>
<dbReference type="InterPro" id="IPR007110">
    <property type="entry name" value="Ig-like_dom"/>
</dbReference>
<evidence type="ECO:0000313" key="33">
    <source>
        <dbReference type="EMBL" id="KAK5864650.1"/>
    </source>
</evidence>
<dbReference type="GO" id="GO:0019838">
    <property type="term" value="F:growth factor binding"/>
    <property type="evidence" value="ECO:0007669"/>
    <property type="project" value="TreeGrafter"/>
</dbReference>
<evidence type="ECO:0000256" key="6">
    <source>
        <dbReference type="ARBA" id="ARBA00022657"/>
    </source>
</evidence>
<comment type="caution">
    <text evidence="33">The sequence shown here is derived from an EMBL/GenBank/DDBJ whole genome shotgun (WGS) entry which is preliminary data.</text>
</comment>
<dbReference type="Pfam" id="PF17988">
    <property type="entry name" value="VEGFR-2_TMD"/>
    <property type="match status" value="1"/>
</dbReference>
<dbReference type="CDD" id="cd00096">
    <property type="entry name" value="Ig"/>
    <property type="match status" value="1"/>
</dbReference>
<organism evidence="33 34">
    <name type="scientific">Eleginops maclovinus</name>
    <name type="common">Patagonian blennie</name>
    <name type="synonym">Eleginus maclovinus</name>
    <dbReference type="NCBI Taxonomy" id="56733"/>
    <lineage>
        <taxon>Eukaryota</taxon>
        <taxon>Metazoa</taxon>
        <taxon>Chordata</taxon>
        <taxon>Craniata</taxon>
        <taxon>Vertebrata</taxon>
        <taxon>Euteleostomi</taxon>
        <taxon>Actinopterygii</taxon>
        <taxon>Neopterygii</taxon>
        <taxon>Teleostei</taxon>
        <taxon>Neoteleostei</taxon>
        <taxon>Acanthomorphata</taxon>
        <taxon>Eupercaria</taxon>
        <taxon>Perciformes</taxon>
        <taxon>Notothenioidei</taxon>
        <taxon>Eleginopidae</taxon>
        <taxon>Eleginops</taxon>
    </lineage>
</organism>
<dbReference type="PROSITE" id="PS00109">
    <property type="entry name" value="PROTEIN_KINASE_TYR"/>
    <property type="match status" value="1"/>
</dbReference>
<dbReference type="GO" id="GO:0043235">
    <property type="term" value="C:receptor complex"/>
    <property type="evidence" value="ECO:0007669"/>
    <property type="project" value="TreeGrafter"/>
</dbReference>
<dbReference type="EC" id="2.7.10.1" evidence="2"/>
<dbReference type="InterPro" id="IPR041348">
    <property type="entry name" value="VEGFR-2_TMD"/>
</dbReference>
<keyword evidence="10" id="KW-0677">Repeat</keyword>
<dbReference type="InterPro" id="IPR055229">
    <property type="entry name" value="VEGFR1-3_5th"/>
</dbReference>
<evidence type="ECO:0000256" key="8">
    <source>
        <dbReference type="ARBA" id="ARBA00022692"/>
    </source>
</evidence>
<dbReference type="InterPro" id="IPR003599">
    <property type="entry name" value="Ig_sub"/>
</dbReference>
<dbReference type="Pfam" id="PF00047">
    <property type="entry name" value="ig"/>
    <property type="match status" value="1"/>
</dbReference>
<dbReference type="PROSITE" id="PS00107">
    <property type="entry name" value="PROTEIN_KINASE_ATP"/>
    <property type="match status" value="1"/>
</dbReference>
<evidence type="ECO:0000256" key="7">
    <source>
        <dbReference type="ARBA" id="ARBA00022679"/>
    </source>
</evidence>
<keyword evidence="21 27" id="KW-0393">Immunoglobulin domain</keyword>
<evidence type="ECO:0000256" key="19">
    <source>
        <dbReference type="ARBA" id="ARBA00023170"/>
    </source>
</evidence>
<dbReference type="PANTHER" id="PTHR24416:SF552">
    <property type="entry name" value="RECEPTOR PROTEIN-TYROSINE KINASE"/>
    <property type="match status" value="1"/>
</dbReference>
<keyword evidence="14 24" id="KW-0067">ATP-binding</keyword>
<keyword evidence="34" id="KW-1185">Reference proteome</keyword>
<dbReference type="Pfam" id="PF07714">
    <property type="entry name" value="PK_Tyr_Ser-Thr"/>
    <property type="match status" value="1"/>
</dbReference>
<evidence type="ECO:0000256" key="30">
    <source>
        <dbReference type="SAM" id="SignalP"/>
    </source>
</evidence>
<evidence type="ECO:0000256" key="16">
    <source>
        <dbReference type="ARBA" id="ARBA00023136"/>
    </source>
</evidence>
<keyword evidence="17" id="KW-0829">Tyrosine-protein kinase</keyword>
<dbReference type="SUPFAM" id="SSF56112">
    <property type="entry name" value="Protein kinase-like (PK-like)"/>
    <property type="match status" value="1"/>
</dbReference>
<evidence type="ECO:0000256" key="17">
    <source>
        <dbReference type="ARBA" id="ARBA00023137"/>
    </source>
</evidence>
<evidence type="ECO:0000256" key="11">
    <source>
        <dbReference type="ARBA" id="ARBA00022741"/>
    </source>
</evidence>
<dbReference type="InterPro" id="IPR050122">
    <property type="entry name" value="RTK"/>
</dbReference>
<proteinExistence type="inferred from homology"/>
<dbReference type="Pfam" id="PF22854">
    <property type="entry name" value="VEGFR1-3_N_Ig-like"/>
    <property type="match status" value="1"/>
</dbReference>
<feature type="active site" description="Proton acceptor" evidence="23">
    <location>
        <position position="1005"/>
    </location>
</feature>
<comment type="subcellular location">
    <subcellularLocation>
        <location evidence="1">Cell membrane</location>
        <topology evidence="1">Single-pass type I membrane protein</topology>
    </subcellularLocation>
    <subcellularLocation>
        <location evidence="27">Membrane</location>
        <topology evidence="27">Single-pass type I membrane protein</topology>
    </subcellularLocation>
</comment>
<dbReference type="GO" id="GO:0016477">
    <property type="term" value="P:cell migration"/>
    <property type="evidence" value="ECO:0007669"/>
    <property type="project" value="TreeGrafter"/>
</dbReference>
<evidence type="ECO:0000256" key="22">
    <source>
        <dbReference type="ARBA" id="ARBA00051243"/>
    </source>
</evidence>
<keyword evidence="6" id="KW-0037">Angiogenesis</keyword>
<keyword evidence="18" id="KW-1015">Disulfide bond</keyword>
<dbReference type="FunFam" id="3.30.200.20:FF:000041">
    <property type="entry name" value="Vascular endothelial growth factor receptor 2"/>
    <property type="match status" value="1"/>
</dbReference>
<evidence type="ECO:0000256" key="29">
    <source>
        <dbReference type="SAM" id="Phobius"/>
    </source>
</evidence>
<dbReference type="PANTHER" id="PTHR24416">
    <property type="entry name" value="TYROSINE-PROTEIN KINASE RECEPTOR"/>
    <property type="match status" value="1"/>
</dbReference>
<dbReference type="Pfam" id="PF07679">
    <property type="entry name" value="I-set"/>
    <property type="match status" value="1"/>
</dbReference>
<feature type="binding site" evidence="24 26">
    <location>
        <position position="845"/>
    </location>
    <ligand>
        <name>ATP</name>
        <dbReference type="ChEBI" id="CHEBI:30616"/>
    </ligand>
</feature>
<keyword evidence="25" id="KW-0479">Metal-binding</keyword>
<evidence type="ECO:0000256" key="3">
    <source>
        <dbReference type="ARBA" id="ARBA00022473"/>
    </source>
</evidence>
<feature type="domain" description="Ig-like" evidence="32">
    <location>
        <begin position="423"/>
        <end position="542"/>
    </location>
</feature>
<dbReference type="PROSITE" id="PS00240">
    <property type="entry name" value="RECEPTOR_TYR_KIN_III"/>
    <property type="match status" value="1"/>
</dbReference>
<dbReference type="InterPro" id="IPR017441">
    <property type="entry name" value="Protein_kinase_ATP_BS"/>
</dbReference>
<dbReference type="InterPro" id="IPR036179">
    <property type="entry name" value="Ig-like_dom_sf"/>
</dbReference>
<dbReference type="InterPro" id="IPR013098">
    <property type="entry name" value="Ig_I-set"/>
</dbReference>
<keyword evidence="7" id="KW-0808">Transferase</keyword>
<dbReference type="SMART" id="SM00408">
    <property type="entry name" value="IGc2"/>
    <property type="match status" value="5"/>
</dbReference>
<evidence type="ECO:0000256" key="21">
    <source>
        <dbReference type="ARBA" id="ARBA00023319"/>
    </source>
</evidence>
<dbReference type="InterPro" id="IPR011009">
    <property type="entry name" value="Kinase-like_dom_sf"/>
</dbReference>
<keyword evidence="13" id="KW-0221">Differentiation</keyword>
<evidence type="ECO:0000256" key="18">
    <source>
        <dbReference type="ARBA" id="ARBA00023157"/>
    </source>
</evidence>
<dbReference type="FunFam" id="2.60.40.10:FF:000143">
    <property type="entry name" value="Vascular endothelial growth factor receptor 3"/>
    <property type="match status" value="1"/>
</dbReference>
<evidence type="ECO:0000256" key="14">
    <source>
        <dbReference type="ARBA" id="ARBA00022840"/>
    </source>
</evidence>
<evidence type="ECO:0000256" key="12">
    <source>
        <dbReference type="ARBA" id="ARBA00022777"/>
    </source>
</evidence>
<reference evidence="33 34" key="1">
    <citation type="journal article" date="2023" name="Genes (Basel)">
        <title>Chromosome-Level Genome Assembly and Circadian Gene Repertoire of the Patagonia Blennie Eleginops maclovinus-The Closest Ancestral Proxy of Antarctic Cryonotothenioids.</title>
        <authorList>
            <person name="Cheng C.C."/>
            <person name="Rivera-Colon A.G."/>
            <person name="Minhas B.F."/>
            <person name="Wilson L."/>
            <person name="Rayamajhi N."/>
            <person name="Vargas-Chacoff L."/>
            <person name="Catchen J.M."/>
        </authorList>
    </citation>
    <scope>NUCLEOTIDE SEQUENCE [LARGE SCALE GENOMIC DNA]</scope>
    <source>
        <strain evidence="33">JMC-PN-2008</strain>
    </source>
</reference>
<feature type="binding site" evidence="24">
    <location>
        <position position="1009"/>
    </location>
    <ligand>
        <name>ATP</name>
        <dbReference type="ChEBI" id="CHEBI:30616"/>
    </ligand>
</feature>
<gene>
    <name evidence="33" type="ORF">PBY51_015877</name>
</gene>
<dbReference type="SMART" id="SM00219">
    <property type="entry name" value="TyrKc"/>
    <property type="match status" value="1"/>
</dbReference>
<comment type="similarity">
    <text evidence="27">Belongs to the protein kinase superfamily. Tyr protein kinase family. CSF-1/PDGF receptor subfamily.</text>
</comment>
<feature type="domain" description="Ig-like" evidence="32">
    <location>
        <begin position="216"/>
        <end position="312"/>
    </location>
</feature>
<evidence type="ECO:0000256" key="20">
    <source>
        <dbReference type="ARBA" id="ARBA00023180"/>
    </source>
</evidence>
<dbReference type="GO" id="GO:0005886">
    <property type="term" value="C:plasma membrane"/>
    <property type="evidence" value="ECO:0007669"/>
    <property type="project" value="UniProtKB-SubCell"/>
</dbReference>
<feature type="region of interest" description="Disordered" evidence="28">
    <location>
        <begin position="947"/>
        <end position="966"/>
    </location>
</feature>
<dbReference type="SMART" id="SM00409">
    <property type="entry name" value="IG"/>
    <property type="match status" value="6"/>
</dbReference>
<dbReference type="GO" id="GO:0045446">
    <property type="term" value="P:endothelial cell differentiation"/>
    <property type="evidence" value="ECO:0007669"/>
    <property type="project" value="TreeGrafter"/>
</dbReference>
<dbReference type="Pfam" id="PF22971">
    <property type="entry name" value="Ig_VEGFR-1-like_5th"/>
    <property type="match status" value="1"/>
</dbReference>
<dbReference type="InterPro" id="IPR003598">
    <property type="entry name" value="Ig_sub2"/>
</dbReference>
<keyword evidence="15 29" id="KW-1133">Transmembrane helix</keyword>
<evidence type="ECO:0000256" key="9">
    <source>
        <dbReference type="ARBA" id="ARBA00022729"/>
    </source>
</evidence>
<feature type="domain" description="Ig-like" evidence="32">
    <location>
        <begin position="544"/>
        <end position="641"/>
    </location>
</feature>
<reference evidence="33 34" key="2">
    <citation type="journal article" date="2023" name="Mol. Biol. Evol.">
        <title>Genomics of Secondarily Temperate Adaptation in the Only Non-Antarctic Icefish.</title>
        <authorList>
            <person name="Rivera-Colon A.G."/>
            <person name="Rayamajhi N."/>
            <person name="Minhas B.F."/>
            <person name="Madrigal G."/>
            <person name="Bilyk K.T."/>
            <person name="Yoon V."/>
            <person name="Hune M."/>
            <person name="Gregory S."/>
            <person name="Cheng C.H.C."/>
            <person name="Catchen J.M."/>
        </authorList>
    </citation>
    <scope>NUCLEOTIDE SEQUENCE [LARGE SCALE GENOMIC DNA]</scope>
    <source>
        <strain evidence="33">JMC-PN-2008</strain>
    </source>
</reference>
<dbReference type="PRINTS" id="PR01832">
    <property type="entry name" value="VEGFRECEPTOR"/>
</dbReference>
<name>A0AAN7XM70_ELEMC</name>
<dbReference type="InterPro" id="IPR013783">
    <property type="entry name" value="Ig-like_fold"/>
</dbReference>